<evidence type="ECO:0000256" key="1">
    <source>
        <dbReference type="ARBA" id="ARBA00022670"/>
    </source>
</evidence>
<dbReference type="CDD" id="cd14840">
    <property type="entry name" value="D-Ala-D-Ala_dipeptidase_Aad"/>
    <property type="match status" value="1"/>
</dbReference>
<accession>A0A1J5T5M1</accession>
<dbReference type="EMBL" id="MLJW01000028">
    <property type="protein sequence ID" value="OIR09116.1"/>
    <property type="molecule type" value="Genomic_DNA"/>
</dbReference>
<organism evidence="8">
    <name type="scientific">mine drainage metagenome</name>
    <dbReference type="NCBI Taxonomy" id="410659"/>
    <lineage>
        <taxon>unclassified sequences</taxon>
        <taxon>metagenomes</taxon>
        <taxon>ecological metagenomes</taxon>
    </lineage>
</organism>
<keyword evidence="7" id="KW-0961">Cell wall biogenesis/degradation</keyword>
<dbReference type="HAMAP" id="MF_01924">
    <property type="entry name" value="A_A_dipeptidase"/>
    <property type="match status" value="1"/>
</dbReference>
<comment type="caution">
    <text evidence="8">The sequence shown here is derived from an EMBL/GenBank/DDBJ whole genome shotgun (WGS) entry which is preliminary data.</text>
</comment>
<evidence type="ECO:0000256" key="7">
    <source>
        <dbReference type="ARBA" id="ARBA00023316"/>
    </source>
</evidence>
<proteinExistence type="inferred from homology"/>
<evidence type="ECO:0000256" key="6">
    <source>
        <dbReference type="ARBA" id="ARBA00023049"/>
    </source>
</evidence>
<dbReference type="PANTHER" id="PTHR43126">
    <property type="entry name" value="D-ALANYL-D-ALANINE DIPEPTIDASE"/>
    <property type="match status" value="1"/>
</dbReference>
<keyword evidence="1" id="KW-0645">Protease</keyword>
<dbReference type="NCBIfam" id="NF007557">
    <property type="entry name" value="PRK10178.1"/>
    <property type="match status" value="1"/>
</dbReference>
<evidence type="ECO:0000256" key="3">
    <source>
        <dbReference type="ARBA" id="ARBA00022801"/>
    </source>
</evidence>
<dbReference type="GO" id="GO:0160237">
    <property type="term" value="F:D-Ala-D-Ala dipeptidase activity"/>
    <property type="evidence" value="ECO:0007669"/>
    <property type="project" value="UniProtKB-EC"/>
</dbReference>
<dbReference type="GO" id="GO:0046872">
    <property type="term" value="F:metal ion binding"/>
    <property type="evidence" value="ECO:0007669"/>
    <property type="project" value="UniProtKB-KW"/>
</dbReference>
<keyword evidence="5 8" id="KW-0224">Dipeptidase</keyword>
<protein>
    <submittedName>
        <fullName evidence="8">D-alanyl-D-alanine dipeptidase</fullName>
        <ecNumber evidence="8">3.4.13.22</ecNumber>
    </submittedName>
</protein>
<dbReference type="EC" id="3.4.13.22" evidence="8"/>
<evidence type="ECO:0000256" key="2">
    <source>
        <dbReference type="ARBA" id="ARBA00022723"/>
    </source>
</evidence>
<dbReference type="InterPro" id="IPR009045">
    <property type="entry name" value="Zn_M74/Hedgehog-like"/>
</dbReference>
<gene>
    <name evidence="8" type="primary">ddpX_1</name>
    <name evidence="8" type="ORF">GALL_87230</name>
</gene>
<keyword evidence="3 8" id="KW-0378">Hydrolase</keyword>
<dbReference type="Pfam" id="PF01427">
    <property type="entry name" value="Peptidase_M15"/>
    <property type="match status" value="1"/>
</dbReference>
<reference evidence="8" key="1">
    <citation type="submission" date="2016-10" db="EMBL/GenBank/DDBJ databases">
        <title>Sequence of Gallionella enrichment culture.</title>
        <authorList>
            <person name="Poehlein A."/>
            <person name="Muehling M."/>
            <person name="Daniel R."/>
        </authorList>
    </citation>
    <scope>NUCLEOTIDE SEQUENCE</scope>
</reference>
<dbReference type="GO" id="GO:0071555">
    <property type="term" value="P:cell wall organization"/>
    <property type="evidence" value="ECO:0007669"/>
    <property type="project" value="UniProtKB-KW"/>
</dbReference>
<dbReference type="GO" id="GO:0008237">
    <property type="term" value="F:metallopeptidase activity"/>
    <property type="evidence" value="ECO:0007669"/>
    <property type="project" value="UniProtKB-KW"/>
</dbReference>
<sequence>MALVPITAPDYDVELAIAYATADNFTGAPVYARPDCWLHADAAACLRQAIHLARPLGLRLRIFDAFRPSEAQWRLWNHTPDPEFLADPRRGSPHSRGVAVDLTLVEAASGQALDMGTGFDAFTPLSHHGCTDLPAGAQRNRLLLMGLMTAAGWDFYRNEWWHYQLFNARAAYPLFSDSALPVSMMTAPG</sequence>
<dbReference type="InterPro" id="IPR000755">
    <property type="entry name" value="A_A_dipeptidase"/>
</dbReference>
<keyword evidence="2" id="KW-0479">Metal-binding</keyword>
<keyword evidence="6" id="KW-0482">Metalloprotease</keyword>
<dbReference type="AlphaFoldDB" id="A0A1J5T5M1"/>
<name>A0A1J5T5M1_9ZZZZ</name>
<evidence type="ECO:0000256" key="5">
    <source>
        <dbReference type="ARBA" id="ARBA00022997"/>
    </source>
</evidence>
<evidence type="ECO:0000313" key="8">
    <source>
        <dbReference type="EMBL" id="OIR09116.1"/>
    </source>
</evidence>
<dbReference type="SUPFAM" id="SSF55166">
    <property type="entry name" value="Hedgehog/DD-peptidase"/>
    <property type="match status" value="1"/>
</dbReference>
<dbReference type="PIRSF" id="PIRSF026671">
    <property type="entry name" value="AA_dipeptidase"/>
    <property type="match status" value="1"/>
</dbReference>
<dbReference type="Gene3D" id="3.30.1380.10">
    <property type="match status" value="1"/>
</dbReference>
<dbReference type="GO" id="GO:0006508">
    <property type="term" value="P:proteolysis"/>
    <property type="evidence" value="ECO:0007669"/>
    <property type="project" value="UniProtKB-KW"/>
</dbReference>
<dbReference type="PANTHER" id="PTHR43126:SF1">
    <property type="entry name" value="D-ALANYL-D-ALANINE DIPEPTIDASE"/>
    <property type="match status" value="1"/>
</dbReference>
<keyword evidence="4" id="KW-0862">Zinc</keyword>
<evidence type="ECO:0000256" key="4">
    <source>
        <dbReference type="ARBA" id="ARBA00022833"/>
    </source>
</evidence>